<sequence>MEKCVSTHKSFHLDGLFFALQKSAKFEKKTVNEHVKFVPVLNKEKRSGKKVSTSAGFEPAIFGSVDRRVIHCATRPHNIEIEQVQVGPPPAPSGRQSHPHDFLQNVNSTLHSDQ</sequence>
<organism evidence="2 3">
    <name type="scientific">Steinernema glaseri</name>
    <dbReference type="NCBI Taxonomy" id="37863"/>
    <lineage>
        <taxon>Eukaryota</taxon>
        <taxon>Metazoa</taxon>
        <taxon>Ecdysozoa</taxon>
        <taxon>Nematoda</taxon>
        <taxon>Chromadorea</taxon>
        <taxon>Rhabditida</taxon>
        <taxon>Tylenchina</taxon>
        <taxon>Panagrolaimomorpha</taxon>
        <taxon>Strongyloidoidea</taxon>
        <taxon>Steinernematidae</taxon>
        <taxon>Steinernema</taxon>
    </lineage>
</organism>
<dbReference type="Proteomes" id="UP000095287">
    <property type="component" value="Unplaced"/>
</dbReference>
<dbReference type="WBParaSite" id="L893_g30026.t1">
    <property type="protein sequence ID" value="L893_g30026.t1"/>
    <property type="gene ID" value="L893_g30026"/>
</dbReference>
<evidence type="ECO:0000256" key="1">
    <source>
        <dbReference type="SAM" id="MobiDB-lite"/>
    </source>
</evidence>
<proteinExistence type="predicted"/>
<name>A0A1I7ZUS8_9BILA</name>
<dbReference type="AlphaFoldDB" id="A0A1I7ZUS8"/>
<feature type="region of interest" description="Disordered" evidence="1">
    <location>
        <begin position="80"/>
        <end position="114"/>
    </location>
</feature>
<feature type="compositionally biased region" description="Polar residues" evidence="1">
    <location>
        <begin position="104"/>
        <end position="114"/>
    </location>
</feature>
<evidence type="ECO:0000313" key="3">
    <source>
        <dbReference type="WBParaSite" id="L893_g30026.t1"/>
    </source>
</evidence>
<keyword evidence="2" id="KW-1185">Reference proteome</keyword>
<accession>A0A1I7ZUS8</accession>
<reference evidence="3" key="1">
    <citation type="submission" date="2016-11" db="UniProtKB">
        <authorList>
            <consortium name="WormBaseParasite"/>
        </authorList>
    </citation>
    <scope>IDENTIFICATION</scope>
</reference>
<protein>
    <submittedName>
        <fullName evidence="3">R3H domain-containing protein</fullName>
    </submittedName>
</protein>
<evidence type="ECO:0000313" key="2">
    <source>
        <dbReference type="Proteomes" id="UP000095287"/>
    </source>
</evidence>